<accession>A0A3A4ZLV3</accession>
<dbReference type="GO" id="GO:0046872">
    <property type="term" value="F:metal ion binding"/>
    <property type="evidence" value="ECO:0007669"/>
    <property type="project" value="UniProtKB-KW"/>
</dbReference>
<evidence type="ECO:0000256" key="3">
    <source>
        <dbReference type="SAM" id="Phobius"/>
    </source>
</evidence>
<evidence type="ECO:0000256" key="2">
    <source>
        <dbReference type="ARBA" id="ARBA00023008"/>
    </source>
</evidence>
<dbReference type="Proteomes" id="UP000265540">
    <property type="component" value="Unassembled WGS sequence"/>
</dbReference>
<evidence type="ECO:0000256" key="1">
    <source>
        <dbReference type="ARBA" id="ARBA00022723"/>
    </source>
</evidence>
<dbReference type="EMBL" id="QZJF01000006">
    <property type="protein sequence ID" value="RJR27867.1"/>
    <property type="molecule type" value="Genomic_DNA"/>
</dbReference>
<feature type="transmembrane region" description="Helical" evidence="3">
    <location>
        <begin position="9"/>
        <end position="27"/>
    </location>
</feature>
<keyword evidence="3" id="KW-1133">Transmembrane helix</keyword>
<dbReference type="InterPro" id="IPR008972">
    <property type="entry name" value="Cupredoxin"/>
</dbReference>
<dbReference type="PANTHER" id="PTHR38439:SF3">
    <property type="entry name" value="COPPER-RESISTANT CUPROPROTEIN COPI"/>
    <property type="match status" value="1"/>
</dbReference>
<dbReference type="SUPFAM" id="SSF49503">
    <property type="entry name" value="Cupredoxins"/>
    <property type="match status" value="1"/>
</dbReference>
<sequence length="174" mass="19198">MENSGSNKNILIFVVIAAVVLVGVLIFSSSSRQNNVTETVNVASMTQPIIETDTEEMTVEEENSVDAENKIIMEAPEGSEVMSDARVIEVEGGSFYYKPNEIRVKAGEKVKVTLNSVDLMHDFVIDELNVRTPVIKEGETASVEFIVDEPGEYEFYCSVGQHRANGMFGKLIVE</sequence>
<organism evidence="5 6">
    <name type="scientific">candidate division WWE3 bacterium</name>
    <dbReference type="NCBI Taxonomy" id="2053526"/>
    <lineage>
        <taxon>Bacteria</taxon>
        <taxon>Katanobacteria</taxon>
    </lineage>
</organism>
<protein>
    <recommendedName>
        <fullName evidence="4">EfeO-type cupredoxin-like domain-containing protein</fullName>
    </recommendedName>
</protein>
<evidence type="ECO:0000313" key="5">
    <source>
        <dbReference type="EMBL" id="RJR27867.1"/>
    </source>
</evidence>
<dbReference type="InterPro" id="IPR033138">
    <property type="entry name" value="Cu_oxidase_CS"/>
</dbReference>
<dbReference type="PANTHER" id="PTHR38439">
    <property type="entry name" value="AURACYANIN-B"/>
    <property type="match status" value="1"/>
</dbReference>
<evidence type="ECO:0000259" key="4">
    <source>
        <dbReference type="Pfam" id="PF13473"/>
    </source>
</evidence>
<dbReference type="InterPro" id="IPR028871">
    <property type="entry name" value="BlueCu_1_BS"/>
</dbReference>
<dbReference type="PROSITE" id="PS00196">
    <property type="entry name" value="COPPER_BLUE"/>
    <property type="match status" value="1"/>
</dbReference>
<comment type="caution">
    <text evidence="5">The sequence shown here is derived from an EMBL/GenBank/DDBJ whole genome shotgun (WGS) entry which is preliminary data.</text>
</comment>
<keyword evidence="3" id="KW-0472">Membrane</keyword>
<dbReference type="InterPro" id="IPR028096">
    <property type="entry name" value="EfeO_Cupredoxin"/>
</dbReference>
<name>A0A3A4ZLV3_UNCKA</name>
<keyword evidence="1" id="KW-0479">Metal-binding</keyword>
<gene>
    <name evidence="5" type="ORF">C4561_01095</name>
</gene>
<evidence type="ECO:0000313" key="6">
    <source>
        <dbReference type="Proteomes" id="UP000265540"/>
    </source>
</evidence>
<feature type="domain" description="EfeO-type cupredoxin-like" evidence="4">
    <location>
        <begin position="83"/>
        <end position="173"/>
    </location>
</feature>
<dbReference type="AlphaFoldDB" id="A0A3A4ZLV3"/>
<keyword evidence="2" id="KW-0186">Copper</keyword>
<dbReference type="Gene3D" id="2.60.40.420">
    <property type="entry name" value="Cupredoxins - blue copper proteins"/>
    <property type="match status" value="1"/>
</dbReference>
<dbReference type="Pfam" id="PF13473">
    <property type="entry name" value="Cupredoxin_1"/>
    <property type="match status" value="1"/>
</dbReference>
<reference evidence="5 6" key="1">
    <citation type="journal article" date="2017" name="ISME J.">
        <title>Energy and carbon metabolisms in a deep terrestrial subsurface fluid microbial community.</title>
        <authorList>
            <person name="Momper L."/>
            <person name="Jungbluth S.P."/>
            <person name="Lee M.D."/>
            <person name="Amend J.P."/>
        </authorList>
    </citation>
    <scope>NUCLEOTIDE SEQUENCE [LARGE SCALE GENOMIC DNA]</scope>
    <source>
        <strain evidence="5">SURF_46</strain>
    </source>
</reference>
<dbReference type="InterPro" id="IPR050845">
    <property type="entry name" value="Cu-binding_ET"/>
</dbReference>
<proteinExistence type="predicted"/>
<dbReference type="PROSITE" id="PS00079">
    <property type="entry name" value="MULTICOPPER_OXIDASE1"/>
    <property type="match status" value="1"/>
</dbReference>
<keyword evidence="3" id="KW-0812">Transmembrane</keyword>